<protein>
    <submittedName>
        <fullName evidence="7">HTH-type transcriptional repressor YcgE</fullName>
    </submittedName>
</protein>
<keyword evidence="3" id="KW-0238">DNA-binding</keyword>
<feature type="region of interest" description="Disordered" evidence="5">
    <location>
        <begin position="1"/>
        <end position="21"/>
    </location>
</feature>
<dbReference type="Proteomes" id="UP000057820">
    <property type="component" value="Chromosome 1"/>
</dbReference>
<evidence type="ECO:0000313" key="8">
    <source>
        <dbReference type="Proteomes" id="UP000057820"/>
    </source>
</evidence>
<evidence type="ECO:0000259" key="6">
    <source>
        <dbReference type="PROSITE" id="PS50937"/>
    </source>
</evidence>
<dbReference type="SUPFAM" id="SSF46955">
    <property type="entry name" value="Putative DNA-binding domain"/>
    <property type="match status" value="1"/>
</dbReference>
<evidence type="ECO:0000313" key="7">
    <source>
        <dbReference type="EMBL" id="CRY74840.1"/>
    </source>
</evidence>
<reference evidence="8" key="1">
    <citation type="submission" date="2015-03" db="EMBL/GenBank/DDBJ databases">
        <authorList>
            <consortium name="Pathogen Informatics"/>
        </authorList>
    </citation>
    <scope>NUCLEOTIDE SEQUENCE [LARGE SCALE GENOMIC DNA]</scope>
    <source>
        <strain evidence="8">NCTC11134</strain>
    </source>
</reference>
<dbReference type="GO" id="GO:0046872">
    <property type="term" value="F:metal ion binding"/>
    <property type="evidence" value="ECO:0007669"/>
    <property type="project" value="InterPro"/>
</dbReference>
<keyword evidence="1" id="KW-0678">Repressor</keyword>
<keyword evidence="4" id="KW-0804">Transcription</keyword>
<evidence type="ECO:0000256" key="1">
    <source>
        <dbReference type="ARBA" id="ARBA00022491"/>
    </source>
</evidence>
<keyword evidence="2" id="KW-0805">Transcription regulation</keyword>
<dbReference type="InterPro" id="IPR036724">
    <property type="entry name" value="Cobalamin-bd_sf"/>
</dbReference>
<dbReference type="SMART" id="SM00422">
    <property type="entry name" value="HTH_MERR"/>
    <property type="match status" value="1"/>
</dbReference>
<name>A0A0H5NG06_NOCFR</name>
<evidence type="ECO:0000256" key="3">
    <source>
        <dbReference type="ARBA" id="ARBA00023125"/>
    </source>
</evidence>
<accession>A0A0H5NG06</accession>
<sequence>MSAAEPTGSTGHNVTMPAVPVPPSGASGYPVRAVAERLGVPTATLRSWNRRYGIGPVQDRPGSHRLYTETDIALLERMLELIRAGVSPSRAAATARGPAPAPGDRGPLLAAAFALDTATVTAHLDAHLRAFGVVDTWETLCRPAFADIVARQGAGEGCIDVEHLLSWCIGAALQRAFPPSAGPGALLACTSGETHALPLDVLRAALAERGLGARMLGPDVPTAALVDALGRHAEGAAVVLWSHRESTALTSAVRACLGAGARVFVGGPGWDEVVLPPDADRLGSLAEAVDRLS</sequence>
<dbReference type="Pfam" id="PF13411">
    <property type="entry name" value="MerR_1"/>
    <property type="match status" value="1"/>
</dbReference>
<dbReference type="CDD" id="cd01104">
    <property type="entry name" value="HTH_MlrA-CarA"/>
    <property type="match status" value="1"/>
</dbReference>
<evidence type="ECO:0000256" key="2">
    <source>
        <dbReference type="ARBA" id="ARBA00023015"/>
    </source>
</evidence>
<dbReference type="Gene3D" id="1.10.1240.10">
    <property type="entry name" value="Methionine synthase domain"/>
    <property type="match status" value="1"/>
</dbReference>
<dbReference type="Gene3D" id="1.10.1660.10">
    <property type="match status" value="1"/>
</dbReference>
<dbReference type="GO" id="GO:0003700">
    <property type="term" value="F:DNA-binding transcription factor activity"/>
    <property type="evidence" value="ECO:0007669"/>
    <property type="project" value="InterPro"/>
</dbReference>
<evidence type="ECO:0000256" key="4">
    <source>
        <dbReference type="ARBA" id="ARBA00023163"/>
    </source>
</evidence>
<gene>
    <name evidence="7" type="primary">ycgE</name>
    <name evidence="7" type="ORF">ERS450000_01001</name>
</gene>
<dbReference type="EMBL" id="LN868938">
    <property type="protein sequence ID" value="CRY74840.1"/>
    <property type="molecule type" value="Genomic_DNA"/>
</dbReference>
<dbReference type="InterPro" id="IPR036594">
    <property type="entry name" value="Meth_synthase_dom"/>
</dbReference>
<proteinExistence type="predicted"/>
<dbReference type="GO" id="GO:0003677">
    <property type="term" value="F:DNA binding"/>
    <property type="evidence" value="ECO:0007669"/>
    <property type="project" value="UniProtKB-KW"/>
</dbReference>
<dbReference type="PROSITE" id="PS50937">
    <property type="entry name" value="HTH_MERR_2"/>
    <property type="match status" value="1"/>
</dbReference>
<dbReference type="KEGG" id="nfr:ERS450000_01001"/>
<organism evidence="7 8">
    <name type="scientific">Nocardia farcinica</name>
    <dbReference type="NCBI Taxonomy" id="37329"/>
    <lineage>
        <taxon>Bacteria</taxon>
        <taxon>Bacillati</taxon>
        <taxon>Actinomycetota</taxon>
        <taxon>Actinomycetes</taxon>
        <taxon>Mycobacteriales</taxon>
        <taxon>Nocardiaceae</taxon>
        <taxon>Nocardia</taxon>
    </lineage>
</organism>
<dbReference type="InterPro" id="IPR009061">
    <property type="entry name" value="DNA-bd_dom_put_sf"/>
</dbReference>
<dbReference type="AlphaFoldDB" id="A0A0H5NG06"/>
<dbReference type="InterPro" id="IPR000551">
    <property type="entry name" value="MerR-type_HTH_dom"/>
</dbReference>
<dbReference type="PANTHER" id="PTHR30204:SF69">
    <property type="entry name" value="MERR-FAMILY TRANSCRIPTIONAL REGULATOR"/>
    <property type="match status" value="1"/>
</dbReference>
<evidence type="ECO:0000256" key="5">
    <source>
        <dbReference type="SAM" id="MobiDB-lite"/>
    </source>
</evidence>
<dbReference type="InterPro" id="IPR047057">
    <property type="entry name" value="MerR_fam"/>
</dbReference>
<dbReference type="SUPFAM" id="SSF52242">
    <property type="entry name" value="Cobalamin (vitamin B12)-binding domain"/>
    <property type="match status" value="1"/>
</dbReference>
<dbReference type="Gene3D" id="3.40.50.280">
    <property type="entry name" value="Cobalamin-binding domain"/>
    <property type="match status" value="1"/>
</dbReference>
<dbReference type="GO" id="GO:0031419">
    <property type="term" value="F:cobalamin binding"/>
    <property type="evidence" value="ECO:0007669"/>
    <property type="project" value="InterPro"/>
</dbReference>
<dbReference type="PANTHER" id="PTHR30204">
    <property type="entry name" value="REDOX-CYCLING DRUG-SENSING TRANSCRIPTIONAL ACTIVATOR SOXR"/>
    <property type="match status" value="1"/>
</dbReference>
<feature type="domain" description="HTH merR-type" evidence="6">
    <location>
        <begin position="28"/>
        <end position="97"/>
    </location>
</feature>